<dbReference type="Proteomes" id="UP000187485">
    <property type="component" value="Unassembled WGS sequence"/>
</dbReference>
<evidence type="ECO:0000256" key="13">
    <source>
        <dbReference type="ARBA" id="ARBA00047833"/>
    </source>
</evidence>
<dbReference type="STRING" id="870242.cpu_02860"/>
<keyword evidence="4 14" id="KW-0963">Cytoplasm</keyword>
<proteinExistence type="inferred from homology"/>
<dbReference type="InterPro" id="IPR036565">
    <property type="entry name" value="Mur-like_cat_sf"/>
</dbReference>
<evidence type="ECO:0000259" key="17">
    <source>
        <dbReference type="Pfam" id="PF08245"/>
    </source>
</evidence>
<dbReference type="InterPro" id="IPR036615">
    <property type="entry name" value="Mur_ligase_C_dom_sf"/>
</dbReference>
<evidence type="ECO:0000256" key="1">
    <source>
        <dbReference type="ARBA" id="ARBA00004496"/>
    </source>
</evidence>
<dbReference type="InterPro" id="IPR005758">
    <property type="entry name" value="UDP-N-AcMur_Ala_ligase_MurC"/>
</dbReference>
<dbReference type="Pfam" id="PF01225">
    <property type="entry name" value="Mur_ligase"/>
    <property type="match status" value="1"/>
</dbReference>
<sequence length="445" mass="49658">MSGLARILHAQGYRVSGSDIKESELISKLRQEGITVFLGHRVENLAPDVNLVVVSTAVSPENPELLKARELGIPILHRGELLAKLMLEKKGIAVAGAHGKTTTSSMIAYVLEKEGFDPAIAVGGEIVDLGYNAKAGHGEYMVAEADESDGSFLKLKPYVAVITNIEADHLDYYQNFANIKKAFRDYAYNIRPEGFGVFCWDNVNIRELLEGYKKRKFTYGFSPGSDFMLRDYREEQNQLVAKLYYKNKLEGELRLRVPGKHNVLNAAAATVVLRNIGLSFKAIAGELSNFSGAKRRFQILGEKKGALIVDDYAHHPTEVEATLKAAKLYKDRELLVVFQPHRYTRTNFFYKEFAKALLDVENVVLTGIYSAGEKPIPGVTGEIIAKEMEKLGRKPLYFESLEEVYTYLESSLHSGLLVLLMGAGNINQVGYKLLGKASRKWKNKK</sequence>
<dbReference type="PANTHER" id="PTHR43445:SF3">
    <property type="entry name" value="UDP-N-ACETYLMURAMATE--L-ALANINE LIGASE"/>
    <property type="match status" value="1"/>
</dbReference>
<dbReference type="InterPro" id="IPR000713">
    <property type="entry name" value="Mur_ligase_N"/>
</dbReference>
<gene>
    <name evidence="14" type="primary">murC</name>
    <name evidence="18" type="ORF">cpu_02860</name>
</gene>
<feature type="domain" description="Mur ligase central" evidence="17">
    <location>
        <begin position="94"/>
        <end position="272"/>
    </location>
</feature>
<keyword evidence="6 14" id="KW-0132">Cell division</keyword>
<dbReference type="Pfam" id="PF02875">
    <property type="entry name" value="Mur_ligase_C"/>
    <property type="match status" value="1"/>
</dbReference>
<comment type="catalytic activity">
    <reaction evidence="13 14">
        <text>UDP-N-acetyl-alpha-D-muramate + L-alanine + ATP = UDP-N-acetyl-alpha-D-muramoyl-L-alanine + ADP + phosphate + H(+)</text>
        <dbReference type="Rhea" id="RHEA:23372"/>
        <dbReference type="ChEBI" id="CHEBI:15378"/>
        <dbReference type="ChEBI" id="CHEBI:30616"/>
        <dbReference type="ChEBI" id="CHEBI:43474"/>
        <dbReference type="ChEBI" id="CHEBI:57972"/>
        <dbReference type="ChEBI" id="CHEBI:70757"/>
        <dbReference type="ChEBI" id="CHEBI:83898"/>
        <dbReference type="ChEBI" id="CHEBI:456216"/>
        <dbReference type="EC" id="6.3.2.8"/>
    </reaction>
</comment>
<evidence type="ECO:0000313" key="18">
    <source>
        <dbReference type="EMBL" id="GAV21776.1"/>
    </source>
</evidence>
<reference evidence="19" key="1">
    <citation type="submission" date="2016-12" db="EMBL/GenBank/DDBJ databases">
        <title>Draft Genome Sequences od Carboxydothermus pertinax and islandicus, Hydrogenogenic Carboxydotrophic Bacteria.</title>
        <authorList>
            <person name="Fukuyama Y."/>
            <person name="Ohmae K."/>
            <person name="Yoneda Y."/>
            <person name="Yoshida T."/>
            <person name="Sako Y."/>
        </authorList>
    </citation>
    <scope>NUCLEOTIDE SEQUENCE [LARGE SCALE GENOMIC DNA]</scope>
    <source>
        <strain evidence="19">Ug1</strain>
    </source>
</reference>
<dbReference type="GO" id="GO:0071555">
    <property type="term" value="P:cell wall organization"/>
    <property type="evidence" value="ECO:0007669"/>
    <property type="project" value="UniProtKB-KW"/>
</dbReference>
<dbReference type="SUPFAM" id="SSF53623">
    <property type="entry name" value="MurD-like peptide ligases, catalytic domain"/>
    <property type="match status" value="1"/>
</dbReference>
<evidence type="ECO:0000256" key="9">
    <source>
        <dbReference type="ARBA" id="ARBA00022960"/>
    </source>
</evidence>
<evidence type="ECO:0000256" key="2">
    <source>
        <dbReference type="ARBA" id="ARBA00004752"/>
    </source>
</evidence>
<dbReference type="AlphaFoldDB" id="A0A1L8CS75"/>
<feature type="domain" description="Mur ligase N-terminal catalytic" evidence="15">
    <location>
        <begin position="1"/>
        <end position="89"/>
    </location>
</feature>
<dbReference type="SUPFAM" id="SSF51984">
    <property type="entry name" value="MurCD N-terminal domain"/>
    <property type="match status" value="1"/>
</dbReference>
<evidence type="ECO:0000313" key="19">
    <source>
        <dbReference type="Proteomes" id="UP000187485"/>
    </source>
</evidence>
<dbReference type="Gene3D" id="3.90.190.20">
    <property type="entry name" value="Mur ligase, C-terminal domain"/>
    <property type="match status" value="1"/>
</dbReference>
<evidence type="ECO:0000259" key="15">
    <source>
        <dbReference type="Pfam" id="PF01225"/>
    </source>
</evidence>
<dbReference type="InterPro" id="IPR050061">
    <property type="entry name" value="MurCDEF_pg_biosynth"/>
</dbReference>
<dbReference type="EC" id="6.3.2.8" evidence="3 14"/>
<feature type="binding site" evidence="14">
    <location>
        <begin position="96"/>
        <end position="102"/>
    </location>
    <ligand>
        <name>ATP</name>
        <dbReference type="ChEBI" id="CHEBI:30616"/>
    </ligand>
</feature>
<accession>A0A1L8CS75</accession>
<evidence type="ECO:0000256" key="5">
    <source>
        <dbReference type="ARBA" id="ARBA00022598"/>
    </source>
</evidence>
<evidence type="ECO:0000256" key="8">
    <source>
        <dbReference type="ARBA" id="ARBA00022840"/>
    </source>
</evidence>
<dbReference type="UniPathway" id="UPA00219"/>
<dbReference type="Pfam" id="PF08245">
    <property type="entry name" value="Mur_ligase_M"/>
    <property type="match status" value="1"/>
</dbReference>
<keyword evidence="5 14" id="KW-0436">Ligase</keyword>
<dbReference type="Gene3D" id="3.40.50.720">
    <property type="entry name" value="NAD(P)-binding Rossmann-like Domain"/>
    <property type="match status" value="1"/>
</dbReference>
<dbReference type="Gene3D" id="3.40.1190.10">
    <property type="entry name" value="Mur-like, catalytic domain"/>
    <property type="match status" value="1"/>
</dbReference>
<dbReference type="GO" id="GO:0005737">
    <property type="term" value="C:cytoplasm"/>
    <property type="evidence" value="ECO:0007669"/>
    <property type="project" value="UniProtKB-SubCell"/>
</dbReference>
<comment type="similarity">
    <text evidence="14">Belongs to the MurCDEF family.</text>
</comment>
<evidence type="ECO:0000256" key="10">
    <source>
        <dbReference type="ARBA" id="ARBA00022984"/>
    </source>
</evidence>
<comment type="caution">
    <text evidence="18">The sequence shown here is derived from an EMBL/GenBank/DDBJ whole genome shotgun (WGS) entry which is preliminary data.</text>
</comment>
<dbReference type="NCBIfam" id="TIGR01082">
    <property type="entry name" value="murC"/>
    <property type="match status" value="1"/>
</dbReference>
<evidence type="ECO:0000256" key="14">
    <source>
        <dbReference type="HAMAP-Rule" id="MF_00046"/>
    </source>
</evidence>
<dbReference type="GO" id="GO:0051301">
    <property type="term" value="P:cell division"/>
    <property type="evidence" value="ECO:0007669"/>
    <property type="project" value="UniProtKB-KW"/>
</dbReference>
<evidence type="ECO:0000256" key="4">
    <source>
        <dbReference type="ARBA" id="ARBA00022490"/>
    </source>
</evidence>
<keyword evidence="10 14" id="KW-0573">Peptidoglycan synthesis</keyword>
<evidence type="ECO:0000256" key="7">
    <source>
        <dbReference type="ARBA" id="ARBA00022741"/>
    </source>
</evidence>
<keyword evidence="19" id="KW-1185">Reference proteome</keyword>
<keyword evidence="7 14" id="KW-0547">Nucleotide-binding</keyword>
<organism evidence="18 19">
    <name type="scientific">Carboxydothermus pertinax</name>
    <dbReference type="NCBI Taxonomy" id="870242"/>
    <lineage>
        <taxon>Bacteria</taxon>
        <taxon>Bacillati</taxon>
        <taxon>Bacillota</taxon>
        <taxon>Clostridia</taxon>
        <taxon>Thermoanaerobacterales</taxon>
        <taxon>Thermoanaerobacteraceae</taxon>
        <taxon>Carboxydothermus</taxon>
    </lineage>
</organism>
<keyword evidence="11 14" id="KW-0131">Cell cycle</keyword>
<name>A0A1L8CS75_9THEO</name>
<dbReference type="HAMAP" id="MF_00046">
    <property type="entry name" value="MurC"/>
    <property type="match status" value="1"/>
</dbReference>
<evidence type="ECO:0000256" key="11">
    <source>
        <dbReference type="ARBA" id="ARBA00023306"/>
    </source>
</evidence>
<keyword evidence="9 14" id="KW-0133">Cell shape</keyword>
<dbReference type="GO" id="GO:0008763">
    <property type="term" value="F:UDP-N-acetylmuramate-L-alanine ligase activity"/>
    <property type="evidence" value="ECO:0007669"/>
    <property type="project" value="UniProtKB-UniRule"/>
</dbReference>
<dbReference type="GO" id="GO:0005524">
    <property type="term" value="F:ATP binding"/>
    <property type="evidence" value="ECO:0007669"/>
    <property type="project" value="UniProtKB-UniRule"/>
</dbReference>
<dbReference type="SUPFAM" id="SSF53244">
    <property type="entry name" value="MurD-like peptide ligases, peptide-binding domain"/>
    <property type="match status" value="1"/>
</dbReference>
<dbReference type="GO" id="GO:0009252">
    <property type="term" value="P:peptidoglycan biosynthetic process"/>
    <property type="evidence" value="ECO:0007669"/>
    <property type="project" value="UniProtKB-UniRule"/>
</dbReference>
<dbReference type="InterPro" id="IPR013221">
    <property type="entry name" value="Mur_ligase_cen"/>
</dbReference>
<dbReference type="PANTHER" id="PTHR43445">
    <property type="entry name" value="UDP-N-ACETYLMURAMATE--L-ALANINE LIGASE-RELATED"/>
    <property type="match status" value="1"/>
</dbReference>
<dbReference type="InterPro" id="IPR004101">
    <property type="entry name" value="Mur_ligase_C"/>
</dbReference>
<dbReference type="EMBL" id="BDJK01000006">
    <property type="protein sequence ID" value="GAV21776.1"/>
    <property type="molecule type" value="Genomic_DNA"/>
</dbReference>
<evidence type="ECO:0000256" key="12">
    <source>
        <dbReference type="ARBA" id="ARBA00023316"/>
    </source>
</evidence>
<keyword evidence="12 14" id="KW-0961">Cell wall biogenesis/degradation</keyword>
<evidence type="ECO:0000256" key="6">
    <source>
        <dbReference type="ARBA" id="ARBA00022618"/>
    </source>
</evidence>
<protein>
    <recommendedName>
        <fullName evidence="3 14">UDP-N-acetylmuramate--L-alanine ligase</fullName>
        <ecNumber evidence="3 14">6.3.2.8</ecNumber>
    </recommendedName>
    <alternativeName>
        <fullName evidence="14">UDP-N-acetylmuramoyl-L-alanine synthetase</fullName>
    </alternativeName>
</protein>
<feature type="domain" description="Mur ligase C-terminal" evidence="16">
    <location>
        <begin position="295"/>
        <end position="424"/>
    </location>
</feature>
<evidence type="ECO:0000259" key="16">
    <source>
        <dbReference type="Pfam" id="PF02875"/>
    </source>
</evidence>
<comment type="function">
    <text evidence="14">Cell wall formation.</text>
</comment>
<keyword evidence="8 14" id="KW-0067">ATP-binding</keyword>
<evidence type="ECO:0000256" key="3">
    <source>
        <dbReference type="ARBA" id="ARBA00012211"/>
    </source>
</evidence>
<comment type="subcellular location">
    <subcellularLocation>
        <location evidence="1 14">Cytoplasm</location>
    </subcellularLocation>
</comment>
<dbReference type="GO" id="GO:0008360">
    <property type="term" value="P:regulation of cell shape"/>
    <property type="evidence" value="ECO:0007669"/>
    <property type="project" value="UniProtKB-KW"/>
</dbReference>
<comment type="pathway">
    <text evidence="2 14">Cell wall biogenesis; peptidoglycan biosynthesis.</text>
</comment>